<keyword evidence="3" id="KW-0732">Signal</keyword>
<dbReference type="InterPro" id="IPR018392">
    <property type="entry name" value="LysM"/>
</dbReference>
<dbReference type="OrthoDB" id="5985073at2759"/>
<dbReference type="SUPFAM" id="SSF54106">
    <property type="entry name" value="LysM domain"/>
    <property type="match status" value="4"/>
</dbReference>
<dbReference type="GO" id="GO:0008061">
    <property type="term" value="F:chitin binding"/>
    <property type="evidence" value="ECO:0007669"/>
    <property type="project" value="UniProtKB-KW"/>
</dbReference>
<dbReference type="Pfam" id="PF01476">
    <property type="entry name" value="LysM"/>
    <property type="match status" value="3"/>
</dbReference>
<accession>A0A8H6UG59</accession>
<feature type="domain" description="LysM" evidence="4">
    <location>
        <begin position="281"/>
        <end position="327"/>
    </location>
</feature>
<feature type="domain" description="LysM" evidence="4">
    <location>
        <begin position="419"/>
        <end position="465"/>
    </location>
</feature>
<keyword evidence="6" id="KW-1185">Reference proteome</keyword>
<gene>
    <name evidence="5" type="ORF">CNMCM5793_004682</name>
</gene>
<dbReference type="CDD" id="cd00118">
    <property type="entry name" value="LysM"/>
    <property type="match status" value="4"/>
</dbReference>
<sequence>MRLQSHLLCGLWGLGVFCSVVAGFGHHGRPLDHRGSHHRKRSFSPEAVDSASRLLSRRDTVASGPVQLFNASELTFFSTDCANALGQPLDCTPTLGYSEGLYVWGGLTLDDLTALCTTACSESIASFRDTVLTACSQDVYTDEPYNATGYVEGTGITNDIYNVQGVSVKPIALGPFLISLSEISADMNPSEDPPNFCYALTANGTQNSTSVDLCGNCGIGLLRAQLEDPVMYNEALVSDYSAMVQSCSMTADGLTSPTPVFLSDPNTIVANISATPTCTGSYVVVPTGSTCDGFAEANSIATDQLLALNGLIGGCVNWPGNLTSLCVQNNCDPYIVQQNDTCLTVAATHNITLTQLLSWNPSIDPICANWANQIGHVICVGNPVGYVEPTDTYITPTTVTTAVPIPTNAMNGSQPDCAQWYNVSAGDYCSMITVKYGITLNDFYFLNPEIDANCTNLWAGQSYCVQAVGDISQYPGYLTITPTPTASIPYVTNTSFAWSDLPTATPITYNITSTVSSYPLASGSLENCFEELDNNYGNIRCYEAASLFEVSVANFIIWNPSVLNGQNYSVTGCTLQNETRYCGSYYNQSHVYYGMSDSNTTTSISTAAPTSSSATSTGPPGPTQTGVVANCQQWYVARAGDTCYDIAATYGITLDEFYAWNPAVGSDCSGLQASDAYCVMAPATSSTTIPATTTTTSVTPPAPTQAGIPSNCNAYAVTQSGDGCQVFADRNGITLAELYEWNPVLNNNCENFWLGEAYCIGVSS</sequence>
<organism evidence="5 6">
    <name type="scientific">Aspergillus hiratsukae</name>
    <dbReference type="NCBI Taxonomy" id="1194566"/>
    <lineage>
        <taxon>Eukaryota</taxon>
        <taxon>Fungi</taxon>
        <taxon>Dikarya</taxon>
        <taxon>Ascomycota</taxon>
        <taxon>Pezizomycotina</taxon>
        <taxon>Eurotiomycetes</taxon>
        <taxon>Eurotiomycetidae</taxon>
        <taxon>Eurotiales</taxon>
        <taxon>Aspergillaceae</taxon>
        <taxon>Aspergillus</taxon>
        <taxon>Aspergillus subgen. Fumigati</taxon>
    </lineage>
</organism>
<dbReference type="AlphaFoldDB" id="A0A8H6UG59"/>
<evidence type="ECO:0000256" key="2">
    <source>
        <dbReference type="ARBA" id="ARBA00023026"/>
    </source>
</evidence>
<dbReference type="EMBL" id="JACBAD010001839">
    <property type="protein sequence ID" value="KAF7131457.1"/>
    <property type="molecule type" value="Genomic_DNA"/>
</dbReference>
<proteinExistence type="predicted"/>
<protein>
    <recommendedName>
        <fullName evidence="4">LysM domain-containing protein</fullName>
    </recommendedName>
</protein>
<dbReference type="PANTHER" id="PTHR34997:SF1">
    <property type="entry name" value="PEPTIDOGLYCAN-BINDING LYSIN DOMAIN"/>
    <property type="match status" value="1"/>
</dbReference>
<feature type="domain" description="LysM" evidence="4">
    <location>
        <begin position="714"/>
        <end position="760"/>
    </location>
</feature>
<dbReference type="SMART" id="SM00257">
    <property type="entry name" value="LysM"/>
    <property type="match status" value="4"/>
</dbReference>
<dbReference type="Gene3D" id="3.10.350.10">
    <property type="entry name" value="LysM domain"/>
    <property type="match status" value="4"/>
</dbReference>
<keyword evidence="1" id="KW-0147">Chitin-binding</keyword>
<evidence type="ECO:0000313" key="5">
    <source>
        <dbReference type="EMBL" id="KAF7131457.1"/>
    </source>
</evidence>
<keyword evidence="2" id="KW-0843">Virulence</keyword>
<reference evidence="5" key="1">
    <citation type="submission" date="2020-06" db="EMBL/GenBank/DDBJ databases">
        <title>Draft genome sequences of strains closely related to Aspergillus parafelis and Aspergillus hiratsukae.</title>
        <authorList>
            <person name="Dos Santos R.A.C."/>
            <person name="Rivero-Menendez O."/>
            <person name="Steenwyk J.L."/>
            <person name="Mead M.E."/>
            <person name="Goldman G.H."/>
            <person name="Alastruey-Izquierdo A."/>
            <person name="Rokas A."/>
        </authorList>
    </citation>
    <scope>NUCLEOTIDE SEQUENCE</scope>
    <source>
        <strain evidence="5">CNM-CM5793</strain>
    </source>
</reference>
<feature type="domain" description="LysM" evidence="4">
    <location>
        <begin position="633"/>
        <end position="679"/>
    </location>
</feature>
<comment type="caution">
    <text evidence="5">The sequence shown here is derived from an EMBL/GenBank/DDBJ whole genome shotgun (WGS) entry which is preliminary data.</text>
</comment>
<name>A0A8H6UG59_9EURO</name>
<evidence type="ECO:0000256" key="3">
    <source>
        <dbReference type="SAM" id="SignalP"/>
    </source>
</evidence>
<dbReference type="InterPro" id="IPR052210">
    <property type="entry name" value="LysM1-like"/>
</dbReference>
<feature type="domain" description="LysM" evidence="4">
    <location>
        <begin position="332"/>
        <end position="380"/>
    </location>
</feature>
<dbReference type="Proteomes" id="UP000630445">
    <property type="component" value="Unassembled WGS sequence"/>
</dbReference>
<dbReference type="PROSITE" id="PS51782">
    <property type="entry name" value="LYSM"/>
    <property type="match status" value="5"/>
</dbReference>
<evidence type="ECO:0000313" key="6">
    <source>
        <dbReference type="Proteomes" id="UP000630445"/>
    </source>
</evidence>
<dbReference type="PANTHER" id="PTHR34997">
    <property type="entry name" value="AM15"/>
    <property type="match status" value="1"/>
</dbReference>
<evidence type="ECO:0000256" key="1">
    <source>
        <dbReference type="ARBA" id="ARBA00022669"/>
    </source>
</evidence>
<evidence type="ECO:0000259" key="4">
    <source>
        <dbReference type="PROSITE" id="PS51782"/>
    </source>
</evidence>
<feature type="chain" id="PRO_5034849930" description="LysM domain-containing protein" evidence="3">
    <location>
        <begin position="24"/>
        <end position="764"/>
    </location>
</feature>
<dbReference type="InterPro" id="IPR036779">
    <property type="entry name" value="LysM_dom_sf"/>
</dbReference>
<feature type="signal peptide" evidence="3">
    <location>
        <begin position="1"/>
        <end position="23"/>
    </location>
</feature>